<dbReference type="AlphaFoldDB" id="A0A8S0VSU4"/>
<evidence type="ECO:0000313" key="2">
    <source>
        <dbReference type="EMBL" id="CAA7258733.1"/>
    </source>
</evidence>
<feature type="region of interest" description="Disordered" evidence="1">
    <location>
        <begin position="126"/>
        <end position="158"/>
    </location>
</feature>
<dbReference type="EMBL" id="CACVBS010000002">
    <property type="protein sequence ID" value="CAA7258733.1"/>
    <property type="molecule type" value="Genomic_DNA"/>
</dbReference>
<accession>A0A8S0VSU4</accession>
<protein>
    <submittedName>
        <fullName evidence="2">Uncharacterized protein</fullName>
    </submittedName>
</protein>
<feature type="compositionally biased region" description="Polar residues" evidence="1">
    <location>
        <begin position="148"/>
        <end position="158"/>
    </location>
</feature>
<keyword evidence="3" id="KW-1185">Reference proteome</keyword>
<name>A0A8S0VSU4_CYCAE</name>
<dbReference type="Proteomes" id="UP000467700">
    <property type="component" value="Unassembled WGS sequence"/>
</dbReference>
<evidence type="ECO:0000313" key="3">
    <source>
        <dbReference type="Proteomes" id="UP000467700"/>
    </source>
</evidence>
<evidence type="ECO:0000256" key="1">
    <source>
        <dbReference type="SAM" id="MobiDB-lite"/>
    </source>
</evidence>
<reference evidence="2 3" key="1">
    <citation type="submission" date="2020-01" db="EMBL/GenBank/DDBJ databases">
        <authorList>
            <person name="Gupta K D."/>
        </authorList>
    </citation>
    <scope>NUCLEOTIDE SEQUENCE [LARGE SCALE GENOMIC DNA]</scope>
</reference>
<gene>
    <name evidence="2" type="ORF">AAE3_LOCUS1041</name>
</gene>
<organism evidence="2 3">
    <name type="scientific">Cyclocybe aegerita</name>
    <name type="common">Black poplar mushroom</name>
    <name type="synonym">Agrocybe aegerita</name>
    <dbReference type="NCBI Taxonomy" id="1973307"/>
    <lineage>
        <taxon>Eukaryota</taxon>
        <taxon>Fungi</taxon>
        <taxon>Dikarya</taxon>
        <taxon>Basidiomycota</taxon>
        <taxon>Agaricomycotina</taxon>
        <taxon>Agaricomycetes</taxon>
        <taxon>Agaricomycetidae</taxon>
        <taxon>Agaricales</taxon>
        <taxon>Agaricineae</taxon>
        <taxon>Bolbitiaceae</taxon>
        <taxon>Cyclocybe</taxon>
    </lineage>
</organism>
<sequence length="158" mass="17647">MLHEGPQSPPSSVKRSPVMHYPLPSDDPRVELAAVEAEVTKVSMVLAALVHKTHMLKERINHLHSPILRILPPGAALEDIPVLYPTIHAHLEEDCVEYAVPLEDVDPQHEHTDDKRANGPVGRMAGAFRRSPTVNQTPFLRRQPLGPTFNSRICNRDN</sequence>
<feature type="region of interest" description="Disordered" evidence="1">
    <location>
        <begin position="1"/>
        <end position="26"/>
    </location>
</feature>
<proteinExistence type="predicted"/>
<comment type="caution">
    <text evidence="2">The sequence shown here is derived from an EMBL/GenBank/DDBJ whole genome shotgun (WGS) entry which is preliminary data.</text>
</comment>